<proteinExistence type="predicted"/>
<accession>A0A8J5W5I4</accession>
<protein>
    <submittedName>
        <fullName evidence="3">Uncharacterized protein</fullName>
    </submittedName>
</protein>
<sequence>MVWAEGGVHRGIYMVAGGELTEGNRGFPSLSGEGFQTLGYASINVKMRCLKTERGRQCSGKVIRGRLGEIGQPTARNPKGITEEKEGGSPSMKKTKLTGGPHLSAGEQNRKGANKWALLVRGRRRAHVAAMWGRGERGWEREAGEHTDRQAPLVGVMRLDCAGLGPPLAVAGVPLHPRRPHRCDRKDLANLGHPSIADEPHRISLADEDPNIFATSARHRPRSINPKPLRRALQDGIRADLTIHIYQVHSYSRHYEGFVRELRMMLTFLGFLFEPEFQGVYLEEFAEPNDISLTIHGSREHLLPYTTALGGPTFDVACQRVALQALMELMMIYNDRLQNSSLWLVPKRTPSAYCSIYLGVHSIRDPVMAWQSRLLQAMDDLHTEAVLDADEHHEAVEFLCEETKNLIQQNGELQRKIMQLQKDIMEMVPLLPRKRKPIREPAPNPKRIPPHPSTTGPSTSSAPAPRPGLVSDPIIENFLEPTIPREPRTRGSESAETASGGE</sequence>
<name>A0A8J5W5I4_ZIZPA</name>
<evidence type="ECO:0000313" key="3">
    <source>
        <dbReference type="EMBL" id="KAG8081498.1"/>
    </source>
</evidence>
<evidence type="ECO:0000256" key="1">
    <source>
        <dbReference type="SAM" id="Coils"/>
    </source>
</evidence>
<reference evidence="3" key="2">
    <citation type="submission" date="2021-02" db="EMBL/GenBank/DDBJ databases">
        <authorList>
            <person name="Kimball J.A."/>
            <person name="Haas M.W."/>
            <person name="Macchietto M."/>
            <person name="Kono T."/>
            <person name="Duquette J."/>
            <person name="Shao M."/>
        </authorList>
    </citation>
    <scope>NUCLEOTIDE SEQUENCE</scope>
    <source>
        <tissue evidence="3">Fresh leaf tissue</tissue>
    </source>
</reference>
<gene>
    <name evidence="3" type="ORF">GUJ93_ZPchr0007g6125</name>
</gene>
<dbReference type="EMBL" id="JAAALK010000282">
    <property type="protein sequence ID" value="KAG8081498.1"/>
    <property type="molecule type" value="Genomic_DNA"/>
</dbReference>
<organism evidence="3 4">
    <name type="scientific">Zizania palustris</name>
    <name type="common">Northern wild rice</name>
    <dbReference type="NCBI Taxonomy" id="103762"/>
    <lineage>
        <taxon>Eukaryota</taxon>
        <taxon>Viridiplantae</taxon>
        <taxon>Streptophyta</taxon>
        <taxon>Embryophyta</taxon>
        <taxon>Tracheophyta</taxon>
        <taxon>Spermatophyta</taxon>
        <taxon>Magnoliopsida</taxon>
        <taxon>Liliopsida</taxon>
        <taxon>Poales</taxon>
        <taxon>Poaceae</taxon>
        <taxon>BOP clade</taxon>
        <taxon>Oryzoideae</taxon>
        <taxon>Oryzeae</taxon>
        <taxon>Zizaniinae</taxon>
        <taxon>Zizania</taxon>
    </lineage>
</organism>
<comment type="caution">
    <text evidence="3">The sequence shown here is derived from an EMBL/GenBank/DDBJ whole genome shotgun (WGS) entry which is preliminary data.</text>
</comment>
<reference evidence="3" key="1">
    <citation type="journal article" date="2021" name="bioRxiv">
        <title>Whole Genome Assembly and Annotation of Northern Wild Rice, Zizania palustris L., Supports a Whole Genome Duplication in the Zizania Genus.</title>
        <authorList>
            <person name="Haas M."/>
            <person name="Kono T."/>
            <person name="Macchietto M."/>
            <person name="Millas R."/>
            <person name="McGilp L."/>
            <person name="Shao M."/>
            <person name="Duquette J."/>
            <person name="Hirsch C.N."/>
            <person name="Kimball J."/>
        </authorList>
    </citation>
    <scope>NUCLEOTIDE SEQUENCE</scope>
    <source>
        <tissue evidence="3">Fresh leaf tissue</tissue>
    </source>
</reference>
<dbReference type="AlphaFoldDB" id="A0A8J5W5I4"/>
<feature type="region of interest" description="Disordered" evidence="2">
    <location>
        <begin position="432"/>
        <end position="502"/>
    </location>
</feature>
<feature type="region of interest" description="Disordered" evidence="2">
    <location>
        <begin position="69"/>
        <end position="108"/>
    </location>
</feature>
<feature type="compositionally biased region" description="Pro residues" evidence="2">
    <location>
        <begin position="440"/>
        <end position="452"/>
    </location>
</feature>
<keyword evidence="4" id="KW-1185">Reference proteome</keyword>
<keyword evidence="1" id="KW-0175">Coiled coil</keyword>
<evidence type="ECO:0000313" key="4">
    <source>
        <dbReference type="Proteomes" id="UP000729402"/>
    </source>
</evidence>
<evidence type="ECO:0000256" key="2">
    <source>
        <dbReference type="SAM" id="MobiDB-lite"/>
    </source>
</evidence>
<feature type="compositionally biased region" description="Low complexity" evidence="2">
    <location>
        <begin position="453"/>
        <end position="463"/>
    </location>
</feature>
<feature type="compositionally biased region" description="Basic and acidic residues" evidence="2">
    <location>
        <begin position="483"/>
        <end position="493"/>
    </location>
</feature>
<dbReference type="Proteomes" id="UP000729402">
    <property type="component" value="Unassembled WGS sequence"/>
</dbReference>
<feature type="coiled-coil region" evidence="1">
    <location>
        <begin position="396"/>
        <end position="423"/>
    </location>
</feature>